<keyword evidence="2" id="KW-0808">Transferase</keyword>
<dbReference type="GO" id="GO:0070292">
    <property type="term" value="P:N-acylphosphatidylethanolamine metabolic process"/>
    <property type="evidence" value="ECO:0007669"/>
    <property type="project" value="TreeGrafter"/>
</dbReference>
<reference evidence="7" key="1">
    <citation type="submission" date="2025-08" db="UniProtKB">
        <authorList>
            <consortium name="Ensembl"/>
        </authorList>
    </citation>
    <scope>IDENTIFICATION</scope>
</reference>
<dbReference type="Ensembl" id="ENSPKIT00000007261.1">
    <property type="protein sequence ID" value="ENSPKIP00000026505.1"/>
    <property type="gene ID" value="ENSPKIG00000008962.1"/>
</dbReference>
<dbReference type="GO" id="GO:0005737">
    <property type="term" value="C:cytoplasm"/>
    <property type="evidence" value="ECO:0007669"/>
    <property type="project" value="TreeGrafter"/>
</dbReference>
<feature type="domain" description="LRAT" evidence="6">
    <location>
        <begin position="71"/>
        <end position="192"/>
    </location>
</feature>
<keyword evidence="3" id="KW-0378">Hydrolase</keyword>
<protein>
    <recommendedName>
        <fullName evidence="6">LRAT domain-containing protein</fullName>
    </recommendedName>
</protein>
<feature type="transmembrane region" description="Helical" evidence="5">
    <location>
        <begin position="193"/>
        <end position="214"/>
    </location>
</feature>
<evidence type="ECO:0000259" key="6">
    <source>
        <dbReference type="PROSITE" id="PS51934"/>
    </source>
</evidence>
<keyword evidence="5" id="KW-0472">Membrane</keyword>
<evidence type="ECO:0000256" key="1">
    <source>
        <dbReference type="ARBA" id="ARBA00007824"/>
    </source>
</evidence>
<dbReference type="Proteomes" id="UP000261540">
    <property type="component" value="Unplaced"/>
</dbReference>
<dbReference type="InterPro" id="IPR007053">
    <property type="entry name" value="LRAT_dom"/>
</dbReference>
<accession>A0A3B3S8I1</accession>
<reference evidence="7" key="2">
    <citation type="submission" date="2025-09" db="UniProtKB">
        <authorList>
            <consortium name="Ensembl"/>
        </authorList>
    </citation>
    <scope>IDENTIFICATION</scope>
</reference>
<comment type="similarity">
    <text evidence="1">Belongs to the H-rev107 family.</text>
</comment>
<dbReference type="PROSITE" id="PS51934">
    <property type="entry name" value="LRAT"/>
    <property type="match status" value="1"/>
</dbReference>
<dbReference type="GeneTree" id="ENSGT00940000162660"/>
<keyword evidence="8" id="KW-1185">Reference proteome</keyword>
<dbReference type="InterPro" id="IPR051496">
    <property type="entry name" value="H-rev107_PLA/AT"/>
</dbReference>
<dbReference type="Pfam" id="PF04970">
    <property type="entry name" value="LRAT"/>
    <property type="match status" value="1"/>
</dbReference>
<dbReference type="PANTHER" id="PTHR13943:SF31">
    <property type="entry name" value="PHOSPHOLIPASE A AND ACYLTRANSFERASE 3"/>
    <property type="match status" value="1"/>
</dbReference>
<evidence type="ECO:0000256" key="3">
    <source>
        <dbReference type="ARBA" id="ARBA00022801"/>
    </source>
</evidence>
<sequence length="224" mass="24941">MLYSLAQNRKNIISADAAYTLLYTSPSTHRQGKTLWEKHLSYKTEDALNRQPLLVVMAQRMDHIEPKPGDLIEIYRGTFYHWAIYVGDGYVIHLTTPDGISSSHPSLAGSSSTMSFLNEMGIVKKEILFYVVGTDTFCVKNHLDNMHKPRSVSTILSDAESRVGQVLPYSLIHRNCEHFVTELRYGKPESRQVLQAAGVMGVAAVGVGAVAFIIETVISLLRNS</sequence>
<proteinExistence type="inferred from homology"/>
<dbReference type="GO" id="GO:0016410">
    <property type="term" value="F:N-acyltransferase activity"/>
    <property type="evidence" value="ECO:0007669"/>
    <property type="project" value="TreeGrafter"/>
</dbReference>
<dbReference type="SUPFAM" id="SSF54001">
    <property type="entry name" value="Cysteine proteinases"/>
    <property type="match status" value="1"/>
</dbReference>
<evidence type="ECO:0000256" key="2">
    <source>
        <dbReference type="ARBA" id="ARBA00022679"/>
    </source>
</evidence>
<dbReference type="Gene3D" id="3.90.1720.10">
    <property type="entry name" value="endopeptidase domain like (from Nostoc punctiforme)"/>
    <property type="match status" value="1"/>
</dbReference>
<dbReference type="GO" id="GO:0008970">
    <property type="term" value="F:phospholipase A1 activity"/>
    <property type="evidence" value="ECO:0007669"/>
    <property type="project" value="TreeGrafter"/>
</dbReference>
<evidence type="ECO:0000256" key="4">
    <source>
        <dbReference type="ARBA" id="ARBA00023098"/>
    </source>
</evidence>
<dbReference type="GO" id="GO:0004623">
    <property type="term" value="F:phospholipase A2 activity"/>
    <property type="evidence" value="ECO:0007669"/>
    <property type="project" value="TreeGrafter"/>
</dbReference>
<dbReference type="InterPro" id="IPR038765">
    <property type="entry name" value="Papain-like_cys_pep_sf"/>
</dbReference>
<name>A0A3B3S8I1_9TELE</name>
<evidence type="ECO:0000256" key="5">
    <source>
        <dbReference type="SAM" id="Phobius"/>
    </source>
</evidence>
<keyword evidence="5" id="KW-1133">Transmembrane helix</keyword>
<dbReference type="STRING" id="1676925.ENSPKIP00000026505"/>
<dbReference type="AlphaFoldDB" id="A0A3B3S8I1"/>
<evidence type="ECO:0000313" key="8">
    <source>
        <dbReference type="Proteomes" id="UP000261540"/>
    </source>
</evidence>
<dbReference type="PANTHER" id="PTHR13943">
    <property type="entry name" value="HRAS-LIKE SUPPRESSOR - RELATED"/>
    <property type="match status" value="1"/>
</dbReference>
<organism evidence="7 8">
    <name type="scientific">Paramormyrops kingsleyae</name>
    <dbReference type="NCBI Taxonomy" id="1676925"/>
    <lineage>
        <taxon>Eukaryota</taxon>
        <taxon>Metazoa</taxon>
        <taxon>Chordata</taxon>
        <taxon>Craniata</taxon>
        <taxon>Vertebrata</taxon>
        <taxon>Euteleostomi</taxon>
        <taxon>Actinopterygii</taxon>
        <taxon>Neopterygii</taxon>
        <taxon>Teleostei</taxon>
        <taxon>Osteoglossocephala</taxon>
        <taxon>Osteoglossomorpha</taxon>
        <taxon>Osteoglossiformes</taxon>
        <taxon>Mormyridae</taxon>
        <taxon>Paramormyrops</taxon>
    </lineage>
</organism>
<keyword evidence="4" id="KW-0443">Lipid metabolism</keyword>
<evidence type="ECO:0000313" key="7">
    <source>
        <dbReference type="Ensembl" id="ENSPKIP00000026505.1"/>
    </source>
</evidence>
<keyword evidence="5" id="KW-0812">Transmembrane</keyword>